<proteinExistence type="predicted"/>
<dbReference type="Proteomes" id="UP000603912">
    <property type="component" value="Unassembled WGS sequence"/>
</dbReference>
<dbReference type="EMBL" id="BMES01000001">
    <property type="protein sequence ID" value="GGH06460.1"/>
    <property type="molecule type" value="Genomic_DNA"/>
</dbReference>
<comment type="caution">
    <text evidence="2">The sequence shown here is derived from an EMBL/GenBank/DDBJ whole genome shotgun (WGS) entry which is preliminary data.</text>
</comment>
<dbReference type="AlphaFoldDB" id="A0A917I2F9"/>
<gene>
    <name evidence="2" type="ORF">GCM10007036_00830</name>
</gene>
<sequence length="95" mass="10008">MISKLAAAAFATAITFAGLGMSSAQAAPAAPAAVDSSVQGGGLLNDVRWVCGPRGRNCVWRGGPGPRFARPAPFRRCVTRVQRGPWGVRRVRTCR</sequence>
<reference evidence="2" key="2">
    <citation type="submission" date="2020-09" db="EMBL/GenBank/DDBJ databases">
        <authorList>
            <person name="Sun Q."/>
            <person name="Zhou Y."/>
        </authorList>
    </citation>
    <scope>NUCLEOTIDE SEQUENCE</scope>
    <source>
        <strain evidence="2">CGMCC 1.12214</strain>
    </source>
</reference>
<evidence type="ECO:0000313" key="3">
    <source>
        <dbReference type="Proteomes" id="UP000603912"/>
    </source>
</evidence>
<evidence type="ECO:0000313" key="2">
    <source>
        <dbReference type="EMBL" id="GGH06460.1"/>
    </source>
</evidence>
<accession>A0A917I2F9</accession>
<evidence type="ECO:0000256" key="1">
    <source>
        <dbReference type="SAM" id="SignalP"/>
    </source>
</evidence>
<reference evidence="2" key="1">
    <citation type="journal article" date="2014" name="Int. J. Syst. Evol. Microbiol.">
        <title>Complete genome sequence of Corynebacterium casei LMG S-19264T (=DSM 44701T), isolated from a smear-ripened cheese.</title>
        <authorList>
            <consortium name="US DOE Joint Genome Institute (JGI-PGF)"/>
            <person name="Walter F."/>
            <person name="Albersmeier A."/>
            <person name="Kalinowski J."/>
            <person name="Ruckert C."/>
        </authorList>
    </citation>
    <scope>NUCLEOTIDE SEQUENCE</scope>
    <source>
        <strain evidence="2">CGMCC 1.12214</strain>
    </source>
</reference>
<keyword evidence="3" id="KW-1185">Reference proteome</keyword>
<name>A0A917I2F9_9HYPH</name>
<keyword evidence="1" id="KW-0732">Signal</keyword>
<protein>
    <submittedName>
        <fullName evidence="2">Uncharacterized protein</fullName>
    </submittedName>
</protein>
<feature type="chain" id="PRO_5037506142" evidence="1">
    <location>
        <begin position="27"/>
        <end position="95"/>
    </location>
</feature>
<organism evidence="2 3">
    <name type="scientific">Alsobacter metallidurans</name>
    <dbReference type="NCBI Taxonomy" id="340221"/>
    <lineage>
        <taxon>Bacteria</taxon>
        <taxon>Pseudomonadati</taxon>
        <taxon>Pseudomonadota</taxon>
        <taxon>Alphaproteobacteria</taxon>
        <taxon>Hyphomicrobiales</taxon>
        <taxon>Alsobacteraceae</taxon>
        <taxon>Alsobacter</taxon>
    </lineage>
</organism>
<dbReference type="RefSeq" id="WP_188515770.1">
    <property type="nucleotide sequence ID" value="NZ_BMES01000001.1"/>
</dbReference>
<feature type="signal peptide" evidence="1">
    <location>
        <begin position="1"/>
        <end position="26"/>
    </location>
</feature>